<evidence type="ECO:0000313" key="1">
    <source>
        <dbReference type="EMBL" id="KAK4210497.1"/>
    </source>
</evidence>
<name>A0AAN6Y5H5_9PEZI</name>
<proteinExistence type="predicted"/>
<protein>
    <submittedName>
        <fullName evidence="1">Uncharacterized protein</fullName>
    </submittedName>
</protein>
<evidence type="ECO:0000313" key="2">
    <source>
        <dbReference type="Proteomes" id="UP001301769"/>
    </source>
</evidence>
<dbReference type="Proteomes" id="UP001301769">
    <property type="component" value="Unassembled WGS sequence"/>
</dbReference>
<comment type="caution">
    <text evidence="1">The sequence shown here is derived from an EMBL/GenBank/DDBJ whole genome shotgun (WGS) entry which is preliminary data.</text>
</comment>
<reference evidence="1" key="2">
    <citation type="submission" date="2023-05" db="EMBL/GenBank/DDBJ databases">
        <authorList>
            <consortium name="Lawrence Berkeley National Laboratory"/>
            <person name="Steindorff A."/>
            <person name="Hensen N."/>
            <person name="Bonometti L."/>
            <person name="Westerberg I."/>
            <person name="Brannstrom I.O."/>
            <person name="Guillou S."/>
            <person name="Cros-Aarteil S."/>
            <person name="Calhoun S."/>
            <person name="Haridas S."/>
            <person name="Kuo A."/>
            <person name="Mondo S."/>
            <person name="Pangilinan J."/>
            <person name="Riley R."/>
            <person name="Labutti K."/>
            <person name="Andreopoulos B."/>
            <person name="Lipzen A."/>
            <person name="Chen C."/>
            <person name="Yanf M."/>
            <person name="Daum C."/>
            <person name="Ng V."/>
            <person name="Clum A."/>
            <person name="Ohm R."/>
            <person name="Martin F."/>
            <person name="Silar P."/>
            <person name="Natvig D."/>
            <person name="Lalanne C."/>
            <person name="Gautier V."/>
            <person name="Ament-Velasquez S.L."/>
            <person name="Kruys A."/>
            <person name="Hutchinson M.I."/>
            <person name="Powell A.J."/>
            <person name="Barry K."/>
            <person name="Miller A.N."/>
            <person name="Grigoriev I.V."/>
            <person name="Debuchy R."/>
            <person name="Gladieux P."/>
            <person name="Thoren M.H."/>
            <person name="Johannesson H."/>
        </authorList>
    </citation>
    <scope>NUCLEOTIDE SEQUENCE</scope>
    <source>
        <strain evidence="1">PSN293</strain>
    </source>
</reference>
<dbReference type="EMBL" id="MU858173">
    <property type="protein sequence ID" value="KAK4210497.1"/>
    <property type="molecule type" value="Genomic_DNA"/>
</dbReference>
<accession>A0AAN6Y5H5</accession>
<keyword evidence="2" id="KW-1185">Reference proteome</keyword>
<gene>
    <name evidence="1" type="ORF">QBC37DRAFT_376989</name>
</gene>
<dbReference type="AlphaFoldDB" id="A0AAN6Y5H5"/>
<sequence>MGPVGENSGYADSPEWQALEGPNHYLDFVIHCAPRLRDEEDSAGNKVVRDLTQNRFLSKQNRGVLIRMRDEWRAGKFENLEVFFQADTEVSKGLGEMGVGREPVEARRNIPGTITLHPVWLKWLATEHGDSYGVRKEEDFKAALTIKTTEDSLGHKILPIDHFVGFTGTILHELFHTHGLGKLSDGDRSKAYGWDNMLKGQNMELPDFFMYLALVVELTDRKIKVNQDGTLPSL</sequence>
<organism evidence="1 2">
    <name type="scientific">Rhypophila decipiens</name>
    <dbReference type="NCBI Taxonomy" id="261697"/>
    <lineage>
        <taxon>Eukaryota</taxon>
        <taxon>Fungi</taxon>
        <taxon>Dikarya</taxon>
        <taxon>Ascomycota</taxon>
        <taxon>Pezizomycotina</taxon>
        <taxon>Sordariomycetes</taxon>
        <taxon>Sordariomycetidae</taxon>
        <taxon>Sordariales</taxon>
        <taxon>Naviculisporaceae</taxon>
        <taxon>Rhypophila</taxon>
    </lineage>
</organism>
<reference evidence="1" key="1">
    <citation type="journal article" date="2023" name="Mol. Phylogenet. Evol.">
        <title>Genome-scale phylogeny and comparative genomics of the fungal order Sordariales.</title>
        <authorList>
            <person name="Hensen N."/>
            <person name="Bonometti L."/>
            <person name="Westerberg I."/>
            <person name="Brannstrom I.O."/>
            <person name="Guillou S."/>
            <person name="Cros-Aarteil S."/>
            <person name="Calhoun S."/>
            <person name="Haridas S."/>
            <person name="Kuo A."/>
            <person name="Mondo S."/>
            <person name="Pangilinan J."/>
            <person name="Riley R."/>
            <person name="LaButti K."/>
            <person name="Andreopoulos B."/>
            <person name="Lipzen A."/>
            <person name="Chen C."/>
            <person name="Yan M."/>
            <person name="Daum C."/>
            <person name="Ng V."/>
            <person name="Clum A."/>
            <person name="Steindorff A."/>
            <person name="Ohm R.A."/>
            <person name="Martin F."/>
            <person name="Silar P."/>
            <person name="Natvig D.O."/>
            <person name="Lalanne C."/>
            <person name="Gautier V."/>
            <person name="Ament-Velasquez S.L."/>
            <person name="Kruys A."/>
            <person name="Hutchinson M.I."/>
            <person name="Powell A.J."/>
            <person name="Barry K."/>
            <person name="Miller A.N."/>
            <person name="Grigoriev I.V."/>
            <person name="Debuchy R."/>
            <person name="Gladieux P."/>
            <person name="Hiltunen Thoren M."/>
            <person name="Johannesson H."/>
        </authorList>
    </citation>
    <scope>NUCLEOTIDE SEQUENCE</scope>
    <source>
        <strain evidence="1">PSN293</strain>
    </source>
</reference>